<dbReference type="Proteomes" id="UP001596002">
    <property type="component" value="Unassembled WGS sequence"/>
</dbReference>
<organism evidence="3 4">
    <name type="scientific">Effusibacillus consociatus</name>
    <dbReference type="NCBI Taxonomy" id="1117041"/>
    <lineage>
        <taxon>Bacteria</taxon>
        <taxon>Bacillati</taxon>
        <taxon>Bacillota</taxon>
        <taxon>Bacilli</taxon>
        <taxon>Bacillales</taxon>
        <taxon>Alicyclobacillaceae</taxon>
        <taxon>Effusibacillus</taxon>
    </lineage>
</organism>
<evidence type="ECO:0008006" key="5">
    <source>
        <dbReference type="Google" id="ProtNLM"/>
    </source>
</evidence>
<comment type="caution">
    <text evidence="3">The sequence shown here is derived from an EMBL/GenBank/DDBJ whole genome shotgun (WGS) entry which is preliminary data.</text>
</comment>
<dbReference type="RefSeq" id="WP_380024811.1">
    <property type="nucleotide sequence ID" value="NZ_JBHSHC010000033.1"/>
</dbReference>
<gene>
    <name evidence="3" type="ORF">ACFO8Q_06010</name>
</gene>
<evidence type="ECO:0000313" key="4">
    <source>
        <dbReference type="Proteomes" id="UP001596002"/>
    </source>
</evidence>
<evidence type="ECO:0000313" key="3">
    <source>
        <dbReference type="EMBL" id="MFC4766922.1"/>
    </source>
</evidence>
<keyword evidence="4" id="KW-1185">Reference proteome</keyword>
<evidence type="ECO:0000256" key="1">
    <source>
        <dbReference type="SAM" id="MobiDB-lite"/>
    </source>
</evidence>
<protein>
    <recommendedName>
        <fullName evidence="5">Lipoprotein</fullName>
    </recommendedName>
</protein>
<accession>A0ABV9Q125</accession>
<feature type="chain" id="PRO_5046085284" description="Lipoprotein" evidence="2">
    <location>
        <begin position="20"/>
        <end position="386"/>
    </location>
</feature>
<feature type="compositionally biased region" description="Basic and acidic residues" evidence="1">
    <location>
        <begin position="24"/>
        <end position="48"/>
    </location>
</feature>
<name>A0ABV9Q125_9BACL</name>
<sequence length="386" mass="42518">MSYKKWAIAVLASSLVLTACGSKETAKPAEQPKQEAPKQDAQKAAPAERVKAYKDMVEELGKGKDGGKVDFEKVEKLYNEQFKKLVQDRDSEYSEKLDQEISSAIKAGKEGSLKSDIVKQVVDKLGQKVFFLTLRHNFKAVEDNIADKEKAKAELDQAKAYYNGVLKSTVEKRDTAYQTQMVTAIDGALKDMDAAIEGGKKLDFSLAKQVVDKTLMKTFYLAAGAAQGYAYKVEKAVAEGKDPKTEQAEGWAFYQSLHAYLVKSAKEDAEFIQNKFDLKTSTKDIKADEINKAFVRGFAKVAKSEYKESFENFGKDKGAITALEGALFINVIEADAKKILGEAQTKTLVEKANELLKAAKANDKAKADALFKEIEPSLDKLAKAGK</sequence>
<feature type="signal peptide" evidence="2">
    <location>
        <begin position="1"/>
        <end position="19"/>
    </location>
</feature>
<feature type="region of interest" description="Disordered" evidence="1">
    <location>
        <begin position="23"/>
        <end position="48"/>
    </location>
</feature>
<proteinExistence type="predicted"/>
<dbReference type="EMBL" id="JBHSHC010000033">
    <property type="protein sequence ID" value="MFC4766922.1"/>
    <property type="molecule type" value="Genomic_DNA"/>
</dbReference>
<keyword evidence="2" id="KW-0732">Signal</keyword>
<dbReference type="PROSITE" id="PS51257">
    <property type="entry name" value="PROKAR_LIPOPROTEIN"/>
    <property type="match status" value="1"/>
</dbReference>
<reference evidence="4" key="1">
    <citation type="journal article" date="2019" name="Int. J. Syst. Evol. Microbiol.">
        <title>The Global Catalogue of Microorganisms (GCM) 10K type strain sequencing project: providing services to taxonomists for standard genome sequencing and annotation.</title>
        <authorList>
            <consortium name="The Broad Institute Genomics Platform"/>
            <consortium name="The Broad Institute Genome Sequencing Center for Infectious Disease"/>
            <person name="Wu L."/>
            <person name="Ma J."/>
        </authorList>
    </citation>
    <scope>NUCLEOTIDE SEQUENCE [LARGE SCALE GENOMIC DNA]</scope>
    <source>
        <strain evidence="4">WYCCWR 12678</strain>
    </source>
</reference>
<evidence type="ECO:0000256" key="2">
    <source>
        <dbReference type="SAM" id="SignalP"/>
    </source>
</evidence>